<sequence length="196" mass="21967">MIEKSSCVLPAIFLERLRARPKASFSSICGTGKRNYKAVAHTITLPVIMCILADDCVMFLTFDHAEVPVGSLLKGGRTWRYVEYLTSFPYFHVSALDLDDDGARLATLLVYTVHDLLDLAAAESNGWQIQHVQLVSPGHLNGSGEWRMDALRRIEEAEVSRGTSYAYSLNSGATYFDREESKGLPRQHWRTVFSHA</sequence>
<reference evidence="1 2" key="1">
    <citation type="submission" date="2022-07" db="EMBL/GenBank/DDBJ databases">
        <title>Genome Analysis of Selected Gammaproteobacteria from Nigerian Food snails.</title>
        <authorList>
            <person name="Okafor A.C."/>
        </authorList>
    </citation>
    <scope>NUCLEOTIDE SEQUENCE [LARGE SCALE GENOMIC DNA]</scope>
    <source>
        <strain evidence="1 2">Awg 2</strain>
    </source>
</reference>
<name>A0ABT4YAD6_METRE</name>
<protein>
    <submittedName>
        <fullName evidence="1">Uncharacterized protein</fullName>
    </submittedName>
</protein>
<evidence type="ECO:0000313" key="1">
    <source>
        <dbReference type="EMBL" id="MDA8485726.1"/>
    </source>
</evidence>
<proteinExistence type="predicted"/>
<keyword evidence="2" id="KW-1185">Reference proteome</keyword>
<dbReference type="RefSeq" id="WP_271471961.1">
    <property type="nucleotide sequence ID" value="NZ_JANEWF010000033.1"/>
</dbReference>
<organism evidence="1 2">
    <name type="scientific">Metapseudomonas resinovorans</name>
    <name type="common">Pseudomonas resinovorans</name>
    <dbReference type="NCBI Taxonomy" id="53412"/>
    <lineage>
        <taxon>Bacteria</taxon>
        <taxon>Pseudomonadati</taxon>
        <taxon>Pseudomonadota</taxon>
        <taxon>Gammaproteobacteria</taxon>
        <taxon>Pseudomonadales</taxon>
        <taxon>Pseudomonadaceae</taxon>
        <taxon>Metapseudomonas</taxon>
    </lineage>
</organism>
<gene>
    <name evidence="1" type="ORF">NNO07_21875</name>
</gene>
<comment type="caution">
    <text evidence="1">The sequence shown here is derived from an EMBL/GenBank/DDBJ whole genome shotgun (WGS) entry which is preliminary data.</text>
</comment>
<evidence type="ECO:0000313" key="2">
    <source>
        <dbReference type="Proteomes" id="UP001211689"/>
    </source>
</evidence>
<dbReference type="EMBL" id="JANEWF010000033">
    <property type="protein sequence ID" value="MDA8485726.1"/>
    <property type="molecule type" value="Genomic_DNA"/>
</dbReference>
<dbReference type="Proteomes" id="UP001211689">
    <property type="component" value="Unassembled WGS sequence"/>
</dbReference>
<accession>A0ABT4YAD6</accession>